<evidence type="ECO:0000256" key="1">
    <source>
        <dbReference type="SAM" id="MobiDB-lite"/>
    </source>
</evidence>
<dbReference type="InterPro" id="IPR053313">
    <property type="entry name" value="RGF"/>
</dbReference>
<dbReference type="Gramene" id="Vitis16g00871.t01">
    <property type="protein sequence ID" value="Vitis16g00871.t01.CDS"/>
    <property type="gene ID" value="Vitis16g00871"/>
</dbReference>
<dbReference type="Proteomes" id="UP001227230">
    <property type="component" value="Chromosome 16"/>
</dbReference>
<accession>A5C9G6</accession>
<reference evidence="3" key="1">
    <citation type="journal article" date="2007" name="PLoS ONE">
        <title>The first genome sequence of an elite grapevine cultivar (Pinot noir Vitis vinifera L.): coping with a highly heterozygous genome.</title>
        <authorList>
            <person name="Velasco R."/>
            <person name="Zharkikh A."/>
            <person name="Troggio M."/>
            <person name="Cartwright D.A."/>
            <person name="Cestaro A."/>
            <person name="Pruss D."/>
            <person name="Pindo M."/>
            <person name="FitzGerald L.M."/>
            <person name="Vezzulli S."/>
            <person name="Reid J."/>
            <person name="Malacarne G."/>
            <person name="Iliev D."/>
            <person name="Coppola G."/>
            <person name="Wardell B."/>
            <person name="Micheletti D."/>
            <person name="Macalma T."/>
            <person name="Facci M."/>
            <person name="Mitchell J.T."/>
            <person name="Perazzolli M."/>
            <person name="Eldredge G."/>
            <person name="Gatto P."/>
            <person name="Oyzerski R."/>
            <person name="Moretto M."/>
            <person name="Gutin N."/>
            <person name="Stefanini M."/>
            <person name="Chen Y."/>
            <person name="Segala C."/>
            <person name="Davenport C."/>
            <person name="Dematte L."/>
            <person name="Mraz A."/>
            <person name="Battilana J."/>
            <person name="Stormo K."/>
            <person name="Costa F."/>
            <person name="Tao Q."/>
            <person name="Si-Ammour A."/>
            <person name="Harkins T."/>
            <person name="Lackey A."/>
            <person name="Perbost C."/>
            <person name="Taillon B."/>
            <person name="Stella A."/>
            <person name="Solovyev V."/>
            <person name="Fawcett J.A."/>
            <person name="Sterck L."/>
            <person name="Vandepoele K."/>
            <person name="Grando S.M."/>
            <person name="Toppo S."/>
            <person name="Moser C."/>
            <person name="Lanchbury J."/>
            <person name="Bogden R."/>
            <person name="Skolnick M."/>
            <person name="Sgaramella V."/>
            <person name="Bhatnagar S.K."/>
            <person name="Fontana P."/>
            <person name="Gutin A."/>
            <person name="Van de Peer Y."/>
            <person name="Salamini F."/>
            <person name="Viola R."/>
        </authorList>
    </citation>
    <scope>NUCLEOTIDE SEQUENCE</scope>
</reference>
<evidence type="ECO:0000256" key="2">
    <source>
        <dbReference type="SAM" id="SignalP"/>
    </source>
</evidence>
<reference evidence="4 5" key="2">
    <citation type="journal article" date="2023" name="Hortic Res">
        <title>The complete reference genome for grapevine (Vitis vinifera L.) genetics and breeding.</title>
        <authorList>
            <person name="Shi X."/>
            <person name="Cao S."/>
            <person name="Wang X."/>
            <person name="Huang S."/>
            <person name="Wang Y."/>
            <person name="Liu Z."/>
            <person name="Liu W."/>
            <person name="Leng X."/>
            <person name="Peng Y."/>
            <person name="Wang N."/>
            <person name="Wang Y."/>
            <person name="Ma Z."/>
            <person name="Xu X."/>
            <person name="Zhang F."/>
            <person name="Xue H."/>
            <person name="Zhong H."/>
            <person name="Wang Y."/>
            <person name="Zhang K."/>
            <person name="Velt A."/>
            <person name="Avia K."/>
            <person name="Holtgrawe D."/>
            <person name="Grimplet J."/>
            <person name="Matus J.T."/>
            <person name="Ware D."/>
            <person name="Wu X."/>
            <person name="Wang H."/>
            <person name="Liu C."/>
            <person name="Fang Y."/>
            <person name="Rustenholz C."/>
            <person name="Cheng Z."/>
            <person name="Xiao H."/>
            <person name="Zhou Y."/>
        </authorList>
    </citation>
    <scope>NUCLEOTIDE SEQUENCE [LARGE SCALE GENOMIC DNA]</scope>
    <source>
        <strain evidence="5">cv. Pinot noir / PN40024</strain>
        <tissue evidence="4">Leaf</tissue>
    </source>
</reference>
<dbReference type="PANTHER" id="PTHR34961:SF5">
    <property type="entry name" value="TRANSMEMBRANE PROTEIN"/>
    <property type="match status" value="1"/>
</dbReference>
<organism evidence="3">
    <name type="scientific">Vitis vinifera</name>
    <name type="common">Grape</name>
    <dbReference type="NCBI Taxonomy" id="29760"/>
    <lineage>
        <taxon>Eukaryota</taxon>
        <taxon>Viridiplantae</taxon>
        <taxon>Streptophyta</taxon>
        <taxon>Embryophyta</taxon>
        <taxon>Tracheophyta</taxon>
        <taxon>Spermatophyta</taxon>
        <taxon>Magnoliopsida</taxon>
        <taxon>eudicotyledons</taxon>
        <taxon>Gunneridae</taxon>
        <taxon>Pentapetalae</taxon>
        <taxon>rosids</taxon>
        <taxon>Vitales</taxon>
        <taxon>Vitaceae</taxon>
        <taxon>Viteae</taxon>
        <taxon>Vitis</taxon>
    </lineage>
</organism>
<keyword evidence="5" id="KW-1185">Reference proteome</keyword>
<feature type="chain" id="PRO_5002680067" evidence="2">
    <location>
        <begin position="22"/>
        <end position="125"/>
    </location>
</feature>
<dbReference type="EMBL" id="CP126663">
    <property type="protein sequence ID" value="WKA06843.1"/>
    <property type="molecule type" value="Genomic_DNA"/>
</dbReference>
<gene>
    <name evidence="3" type="ORF">VITISV_041505</name>
    <name evidence="4" type="ORF">VitviT2T_024723</name>
</gene>
<dbReference type="OrthoDB" id="689613at2759"/>
<proteinExistence type="predicted"/>
<protein>
    <submittedName>
        <fullName evidence="3">Uncharacterized protein</fullName>
    </submittedName>
</protein>
<evidence type="ECO:0000313" key="4">
    <source>
        <dbReference type="EMBL" id="WKA06843.1"/>
    </source>
</evidence>
<name>A5C9G6_VITVI</name>
<dbReference type="EMBL" id="AM486964">
    <property type="protein sequence ID" value="CAN84117.1"/>
    <property type="molecule type" value="Genomic_DNA"/>
</dbReference>
<feature type="region of interest" description="Disordered" evidence="1">
    <location>
        <begin position="38"/>
        <end position="58"/>
    </location>
</feature>
<dbReference type="PANTHER" id="PTHR34961">
    <property type="entry name" value="TRANSMEMBRANE PROTEIN"/>
    <property type="match status" value="1"/>
</dbReference>
<dbReference type="AlphaFoldDB" id="A5C9G6"/>
<sequence length="125" mass="13872">MSFFSSLFIFLFCLSIHLCSARHFGVLFHKGSATQIPFSSKGSVEEGKTDGDSIVGKNHGGAITLTQKAKESEAVKEVKYVGKGAVPRINSLVWVSWRVPHKIHEGHAEFFSDYSRPRTRPPSHN</sequence>
<evidence type="ECO:0000313" key="5">
    <source>
        <dbReference type="Proteomes" id="UP001227230"/>
    </source>
</evidence>
<keyword evidence="2" id="KW-0732">Signal</keyword>
<evidence type="ECO:0000313" key="3">
    <source>
        <dbReference type="EMBL" id="CAN84117.1"/>
    </source>
</evidence>
<feature type="signal peptide" evidence="2">
    <location>
        <begin position="1"/>
        <end position="21"/>
    </location>
</feature>